<keyword evidence="2" id="KW-1185">Reference proteome</keyword>
<dbReference type="RefSeq" id="WP_344128078.1">
    <property type="nucleotide sequence ID" value="NZ_BAAALT010000039.1"/>
</dbReference>
<gene>
    <name evidence="1" type="ORF">GCM10009682_16840</name>
</gene>
<sequence>MSYDLMFARLADRQTWDDYLDADEDDDDSEDVDAEIWARIVRRVRAVLPNLVDHGGELDDEQTAIQVFCSADSAAIQVPYWHTGAAAHLVVTTMYRISAIIEEETGLQGYDPQIEVPTAEAGARVADAVAVFEMVAASFSARAITTDLPTRGGTATQQS</sequence>
<organism evidence="1 2">
    <name type="scientific">Luedemannella flava</name>
    <dbReference type="NCBI Taxonomy" id="349316"/>
    <lineage>
        <taxon>Bacteria</taxon>
        <taxon>Bacillati</taxon>
        <taxon>Actinomycetota</taxon>
        <taxon>Actinomycetes</taxon>
        <taxon>Micromonosporales</taxon>
        <taxon>Micromonosporaceae</taxon>
        <taxon>Luedemannella</taxon>
    </lineage>
</organism>
<name>A0ABP4XYU7_9ACTN</name>
<proteinExistence type="predicted"/>
<evidence type="ECO:0000313" key="2">
    <source>
        <dbReference type="Proteomes" id="UP001500218"/>
    </source>
</evidence>
<dbReference type="EMBL" id="BAAALT010000039">
    <property type="protein sequence ID" value="GAA1795691.1"/>
    <property type="molecule type" value="Genomic_DNA"/>
</dbReference>
<protein>
    <submittedName>
        <fullName evidence="1">Uncharacterized protein</fullName>
    </submittedName>
</protein>
<dbReference type="Proteomes" id="UP001500218">
    <property type="component" value="Unassembled WGS sequence"/>
</dbReference>
<reference evidence="2" key="1">
    <citation type="journal article" date="2019" name="Int. J. Syst. Evol. Microbiol.">
        <title>The Global Catalogue of Microorganisms (GCM) 10K type strain sequencing project: providing services to taxonomists for standard genome sequencing and annotation.</title>
        <authorList>
            <consortium name="The Broad Institute Genomics Platform"/>
            <consortium name="The Broad Institute Genome Sequencing Center for Infectious Disease"/>
            <person name="Wu L."/>
            <person name="Ma J."/>
        </authorList>
    </citation>
    <scope>NUCLEOTIDE SEQUENCE [LARGE SCALE GENOMIC DNA]</scope>
    <source>
        <strain evidence="2">JCM 13250</strain>
    </source>
</reference>
<accession>A0ABP4XYU7</accession>
<comment type="caution">
    <text evidence="1">The sequence shown here is derived from an EMBL/GenBank/DDBJ whole genome shotgun (WGS) entry which is preliminary data.</text>
</comment>
<evidence type="ECO:0000313" key="1">
    <source>
        <dbReference type="EMBL" id="GAA1795691.1"/>
    </source>
</evidence>